<name>A0A158IUD5_9BURK</name>
<proteinExistence type="predicted"/>
<gene>
    <name evidence="1" type="ORF">AWB66_03358</name>
</gene>
<organism evidence="1 2">
    <name type="scientific">Caballeronia telluris</name>
    <dbReference type="NCBI Taxonomy" id="326475"/>
    <lineage>
        <taxon>Bacteria</taxon>
        <taxon>Pseudomonadati</taxon>
        <taxon>Pseudomonadota</taxon>
        <taxon>Betaproteobacteria</taxon>
        <taxon>Burkholderiales</taxon>
        <taxon>Burkholderiaceae</taxon>
        <taxon>Caballeronia</taxon>
    </lineage>
</organism>
<evidence type="ECO:0000313" key="1">
    <source>
        <dbReference type="EMBL" id="SAL59651.1"/>
    </source>
</evidence>
<comment type="caution">
    <text evidence="1">The sequence shown here is derived from an EMBL/GenBank/DDBJ whole genome shotgun (WGS) entry which is preliminary data.</text>
</comment>
<dbReference type="RefSeq" id="WP_087631304.1">
    <property type="nucleotide sequence ID" value="NZ_FCNZ02000012.1"/>
</dbReference>
<accession>A0A158IUD5</accession>
<reference evidence="1" key="1">
    <citation type="submission" date="2016-01" db="EMBL/GenBank/DDBJ databases">
        <authorList>
            <person name="Peeters Charlotte."/>
        </authorList>
    </citation>
    <scope>NUCLEOTIDE SEQUENCE</scope>
    <source>
        <strain evidence="1">LMG 22936</strain>
    </source>
</reference>
<dbReference type="Proteomes" id="UP000054717">
    <property type="component" value="Unassembled WGS sequence"/>
</dbReference>
<protein>
    <submittedName>
        <fullName evidence="1">Uncharacterized protein</fullName>
    </submittedName>
</protein>
<dbReference type="EMBL" id="FCNZ02000012">
    <property type="protein sequence ID" value="SAL59651.1"/>
    <property type="molecule type" value="Genomic_DNA"/>
</dbReference>
<keyword evidence="2" id="KW-1185">Reference proteome</keyword>
<dbReference type="AlphaFoldDB" id="A0A158IUD5"/>
<sequence length="122" mass="13138">MRIALTHELGLKRIARGAAEQLAALWPKPRGDGPDAAPGGDPAVVGVIDDCYSEAVNFRFEMHGVTHRGLVTYDALKIRHGDAGHEPEMALFLQHAQEICASAAEKVSRGEAEPVVLETEDI</sequence>
<evidence type="ECO:0000313" key="2">
    <source>
        <dbReference type="Proteomes" id="UP000054717"/>
    </source>
</evidence>